<dbReference type="Proteomes" id="UP000177791">
    <property type="component" value="Unassembled WGS sequence"/>
</dbReference>
<dbReference type="STRING" id="1908236.BEN48_04295"/>
<comment type="caution">
    <text evidence="1">The sequence shown here is derived from an EMBL/GenBank/DDBJ whole genome shotgun (WGS) entry which is preliminary data.</text>
</comment>
<gene>
    <name evidence="1" type="ORF">BEN48_04295</name>
</gene>
<dbReference type="RefSeq" id="WP_070735562.1">
    <property type="nucleotide sequence ID" value="NZ_MDZC01000090.1"/>
</dbReference>
<evidence type="ECO:0008006" key="3">
    <source>
        <dbReference type="Google" id="ProtNLM"/>
    </source>
</evidence>
<organism evidence="1 2">
    <name type="scientific">Hymenobacter glacialis</name>
    <dbReference type="NCBI Taxonomy" id="1908236"/>
    <lineage>
        <taxon>Bacteria</taxon>
        <taxon>Pseudomonadati</taxon>
        <taxon>Bacteroidota</taxon>
        <taxon>Cytophagia</taxon>
        <taxon>Cytophagales</taxon>
        <taxon>Hymenobacteraceae</taxon>
        <taxon>Hymenobacter</taxon>
    </lineage>
</organism>
<proteinExistence type="predicted"/>
<dbReference type="AlphaFoldDB" id="A0A1G1SWI6"/>
<dbReference type="OrthoDB" id="886373at2"/>
<keyword evidence="2" id="KW-1185">Reference proteome</keyword>
<reference evidence="1 2" key="1">
    <citation type="submission" date="2016-08" db="EMBL/GenBank/DDBJ databases">
        <title>Hymenobacter coccineus sp. nov., Hymenobacter lapidarius sp. nov. and Hymenobacter glacialis sp. nov., isolated from Antarctic soil.</title>
        <authorList>
            <person name="Sedlacek I."/>
            <person name="Kralova S."/>
            <person name="Kyrova K."/>
            <person name="Maslanova I."/>
            <person name="Stankova E."/>
            <person name="Vrbovska V."/>
            <person name="Nemec M."/>
            <person name="Bartak M."/>
            <person name="Svec P."/>
            <person name="Busse H.-J."/>
            <person name="Pantucek R."/>
        </authorList>
    </citation>
    <scope>NUCLEOTIDE SEQUENCE [LARGE SCALE GENOMIC DNA]</scope>
    <source>
        <strain evidence="1 2">CCM 8648</strain>
    </source>
</reference>
<accession>A0A1G1SWI6</accession>
<sequence>MLLWLLVAGAGQAQVAPVPRKASQAQVARQFLRFVLRGDYAAAYTRLAPEVRRAVTRERFEVAARPLWRSGQRRGQHIELYKLGVRLAGPSSRLFYAFTFSSDSATTPPPAVLEVTFRDTTSRVVLGFGLRPGPTKAPAHLAPVGNRTKLRR</sequence>
<evidence type="ECO:0000313" key="1">
    <source>
        <dbReference type="EMBL" id="OGX82984.1"/>
    </source>
</evidence>
<evidence type="ECO:0000313" key="2">
    <source>
        <dbReference type="Proteomes" id="UP000177791"/>
    </source>
</evidence>
<dbReference type="EMBL" id="MDZC01000090">
    <property type="protein sequence ID" value="OGX82984.1"/>
    <property type="molecule type" value="Genomic_DNA"/>
</dbReference>
<name>A0A1G1SWI6_9BACT</name>
<protein>
    <recommendedName>
        <fullName evidence="3">DUF3887 domain-containing protein</fullName>
    </recommendedName>
</protein>